<evidence type="ECO:0000256" key="1">
    <source>
        <dbReference type="ARBA" id="ARBA00004496"/>
    </source>
</evidence>
<dbReference type="EMBL" id="QXIS01000012">
    <property type="protein sequence ID" value="RIE06442.1"/>
    <property type="molecule type" value="Genomic_DNA"/>
</dbReference>
<evidence type="ECO:0000256" key="5">
    <source>
        <dbReference type="ARBA" id="ARBA00022801"/>
    </source>
</evidence>
<dbReference type="RefSeq" id="WP_119088750.1">
    <property type="nucleotide sequence ID" value="NZ_QXIS01000012.1"/>
</dbReference>
<comment type="catalytic activity">
    <reaction evidence="11">
        <text>GTP + H2O = GDP + phosphate + H(+)</text>
        <dbReference type="Rhea" id="RHEA:19669"/>
        <dbReference type="ChEBI" id="CHEBI:15377"/>
        <dbReference type="ChEBI" id="CHEBI:15378"/>
        <dbReference type="ChEBI" id="CHEBI:37565"/>
        <dbReference type="ChEBI" id="CHEBI:43474"/>
        <dbReference type="ChEBI" id="CHEBI:58189"/>
        <dbReference type="EC" id="3.6.5.4"/>
    </reaction>
</comment>
<dbReference type="SMART" id="SM00382">
    <property type="entry name" value="AAA"/>
    <property type="match status" value="1"/>
</dbReference>
<evidence type="ECO:0000256" key="3">
    <source>
        <dbReference type="ARBA" id="ARBA00022490"/>
    </source>
</evidence>
<dbReference type="PANTHER" id="PTHR11564">
    <property type="entry name" value="SIGNAL RECOGNITION PARTICLE 54K PROTEIN SRP54"/>
    <property type="match status" value="1"/>
</dbReference>
<dbReference type="Proteomes" id="UP000266328">
    <property type="component" value="Unassembled WGS sequence"/>
</dbReference>
<sequence>MFESVKKALGGVFDGLRRKGLLSQGDIDAALAEVKLGLLGADVDYRVVKSFIARTREACLDEKVLKSITPGDQVVKVLYEQLTQALGGQGGKGIAITHIPYRVMLVGLQGSGKTTTLGKLALLLKKEGHYPLLIPGDYGRPAAYQQLQKLASDAGVEFYGEHAGSLADLVHGADRFAREKSLDVQLLDTQGRHDFDTELMDELQTVTALYHPDETLIVLDSMIGSKAIPLSQSFNKVAPLTGAIFTKFDSPAQGGAVLSFKESIGKPIRYVGVGEHLQDLDYFVPERHAARIVGYGDIEGLLKRYDNAESMAKAAGVAKRVQTGKFDLYDLRDQLLEIGQVGGINKMLESLPANMVPKGTVADEGVAKRFTAIIDSMTDTERRSPAILNASRKRRVARGAGMDVSEINRMLKQFELFSRMAKMANNRHAGGFGLPGF</sequence>
<keyword evidence="3" id="KW-0963">Cytoplasm</keyword>
<keyword evidence="7" id="KW-0342">GTP-binding</keyword>
<dbReference type="Gene3D" id="1.20.120.140">
    <property type="entry name" value="Signal recognition particle SRP54, nucleotide-binding domain"/>
    <property type="match status" value="1"/>
</dbReference>
<dbReference type="GO" id="GO:0005525">
    <property type="term" value="F:GTP binding"/>
    <property type="evidence" value="ECO:0007669"/>
    <property type="project" value="UniProtKB-KW"/>
</dbReference>
<protein>
    <recommendedName>
        <fullName evidence="10">signal-recognition-particle GTPase</fullName>
        <ecNumber evidence="10">3.6.5.4</ecNumber>
    </recommendedName>
</protein>
<evidence type="ECO:0000256" key="2">
    <source>
        <dbReference type="ARBA" id="ARBA00005450"/>
    </source>
</evidence>
<evidence type="ECO:0000313" key="14">
    <source>
        <dbReference type="Proteomes" id="UP000266328"/>
    </source>
</evidence>
<dbReference type="GO" id="GO:0008312">
    <property type="term" value="F:7S RNA binding"/>
    <property type="evidence" value="ECO:0007669"/>
    <property type="project" value="InterPro"/>
</dbReference>
<evidence type="ECO:0000256" key="4">
    <source>
        <dbReference type="ARBA" id="ARBA00022741"/>
    </source>
</evidence>
<comment type="caution">
    <text evidence="13">The sequence shown here is derived from an EMBL/GenBank/DDBJ whole genome shotgun (WGS) entry which is preliminary data.</text>
</comment>
<dbReference type="Gene3D" id="1.10.260.30">
    <property type="entry name" value="Signal recognition particle, SRP54 subunit, M-domain"/>
    <property type="match status" value="1"/>
</dbReference>
<evidence type="ECO:0000313" key="13">
    <source>
        <dbReference type="EMBL" id="RIE06442.1"/>
    </source>
</evidence>
<dbReference type="SMART" id="SM00962">
    <property type="entry name" value="SRP54"/>
    <property type="match status" value="1"/>
</dbReference>
<evidence type="ECO:0000259" key="12">
    <source>
        <dbReference type="PROSITE" id="PS00300"/>
    </source>
</evidence>
<dbReference type="SUPFAM" id="SSF47446">
    <property type="entry name" value="Signal peptide-binding domain"/>
    <property type="match status" value="1"/>
</dbReference>
<keyword evidence="8" id="KW-0733">Signal recognition particle</keyword>
<dbReference type="SUPFAM" id="SSF47364">
    <property type="entry name" value="Domain of the SRP/SRP receptor G-proteins"/>
    <property type="match status" value="1"/>
</dbReference>
<evidence type="ECO:0000256" key="6">
    <source>
        <dbReference type="ARBA" id="ARBA00022884"/>
    </source>
</evidence>
<keyword evidence="14" id="KW-1185">Reference proteome</keyword>
<evidence type="ECO:0000256" key="9">
    <source>
        <dbReference type="ARBA" id="ARBA00023274"/>
    </source>
</evidence>
<comment type="subcellular location">
    <subcellularLocation>
        <location evidence="1">Cytoplasm</location>
    </subcellularLocation>
</comment>
<dbReference type="SMART" id="SM00963">
    <property type="entry name" value="SRP54_N"/>
    <property type="match status" value="1"/>
</dbReference>
<dbReference type="Pfam" id="PF02978">
    <property type="entry name" value="SRP_SPB"/>
    <property type="match status" value="1"/>
</dbReference>
<organism evidence="13 14">
    <name type="scientific">Candidatus Cryosericum terrychapinii</name>
    <dbReference type="NCBI Taxonomy" id="2290919"/>
    <lineage>
        <taxon>Bacteria</taxon>
        <taxon>Pseudomonadati</taxon>
        <taxon>Caldisericota/Cryosericota group</taxon>
        <taxon>Candidatus Cryosericota</taxon>
        <taxon>Candidatus Cryosericia</taxon>
        <taxon>Candidatus Cryosericales</taxon>
        <taxon>Candidatus Cryosericaceae</taxon>
        <taxon>Candidatus Cryosericum</taxon>
    </lineage>
</organism>
<dbReference type="Pfam" id="PF00448">
    <property type="entry name" value="SRP54"/>
    <property type="match status" value="1"/>
</dbReference>
<dbReference type="AlphaFoldDB" id="A0A398CUU8"/>
<dbReference type="InterPro" id="IPR003593">
    <property type="entry name" value="AAA+_ATPase"/>
</dbReference>
<dbReference type="SUPFAM" id="SSF52540">
    <property type="entry name" value="P-loop containing nucleoside triphosphate hydrolases"/>
    <property type="match status" value="1"/>
</dbReference>
<name>A0A398CUU8_9BACT</name>
<dbReference type="InterPro" id="IPR036891">
    <property type="entry name" value="Signal_recog_part_SRP54_M_sf"/>
</dbReference>
<dbReference type="GO" id="GO:0003924">
    <property type="term" value="F:GTPase activity"/>
    <property type="evidence" value="ECO:0007669"/>
    <property type="project" value="InterPro"/>
</dbReference>
<dbReference type="InterPro" id="IPR042101">
    <property type="entry name" value="SRP54_N_sf"/>
</dbReference>
<dbReference type="InterPro" id="IPR036225">
    <property type="entry name" value="SRP/SRP_N"/>
</dbReference>
<evidence type="ECO:0000256" key="10">
    <source>
        <dbReference type="ARBA" id="ARBA00035672"/>
    </source>
</evidence>
<dbReference type="InterPro" id="IPR004125">
    <property type="entry name" value="Signal_recog_particle_SRP54_M"/>
</dbReference>
<dbReference type="OrthoDB" id="9804720at2"/>
<dbReference type="InterPro" id="IPR027417">
    <property type="entry name" value="P-loop_NTPase"/>
</dbReference>
<dbReference type="InterPro" id="IPR013822">
    <property type="entry name" value="Signal_recog_particl_SRP54_hlx"/>
</dbReference>
<comment type="similarity">
    <text evidence="2">Belongs to the GTP-binding SRP family. SRP54 subfamily.</text>
</comment>
<reference evidence="13 14" key="1">
    <citation type="submission" date="2018-09" db="EMBL/GenBank/DDBJ databases">
        <title>Discovery and Ecogenomic Context for Candidatus Cryosericales, a Global Caldiserica Order Active in Thawing Permafrost.</title>
        <authorList>
            <person name="Martinez M.A."/>
            <person name="Woodcroft B.J."/>
            <person name="Ignacio Espinoza J.C."/>
            <person name="Zayed A."/>
            <person name="Singleton C.M."/>
            <person name="Boyd J."/>
            <person name="Li Y.-F."/>
            <person name="Purvine S."/>
            <person name="Maughan H."/>
            <person name="Hodgkins S.B."/>
            <person name="Anderson D."/>
            <person name="Sederholm M."/>
            <person name="Temperton B."/>
            <person name="Saleska S.R."/>
            <person name="Tyson G.W."/>
            <person name="Rich V.I."/>
        </authorList>
    </citation>
    <scope>NUCLEOTIDE SEQUENCE [LARGE SCALE GENOMIC DNA]</scope>
    <source>
        <strain evidence="13 14">SMC7</strain>
    </source>
</reference>
<dbReference type="Gene3D" id="3.40.50.300">
    <property type="entry name" value="P-loop containing nucleotide triphosphate hydrolases"/>
    <property type="match status" value="1"/>
</dbReference>
<keyword evidence="5" id="KW-0378">Hydrolase</keyword>
<dbReference type="PROSITE" id="PS00300">
    <property type="entry name" value="SRP54"/>
    <property type="match status" value="1"/>
</dbReference>
<evidence type="ECO:0000256" key="11">
    <source>
        <dbReference type="ARBA" id="ARBA00048027"/>
    </source>
</evidence>
<dbReference type="InterPro" id="IPR000897">
    <property type="entry name" value="SRP54_GTPase_dom"/>
</dbReference>
<proteinExistence type="inferred from homology"/>
<keyword evidence="6" id="KW-0694">RNA-binding</keyword>
<dbReference type="PANTHER" id="PTHR11564:SF5">
    <property type="entry name" value="SIGNAL RECOGNITION PARTICLE SUBUNIT SRP54"/>
    <property type="match status" value="1"/>
</dbReference>
<accession>A0A398CUU8</accession>
<dbReference type="GO" id="GO:0006614">
    <property type="term" value="P:SRP-dependent cotranslational protein targeting to membrane"/>
    <property type="evidence" value="ECO:0007669"/>
    <property type="project" value="InterPro"/>
</dbReference>
<dbReference type="Pfam" id="PF02881">
    <property type="entry name" value="SRP54_N"/>
    <property type="match status" value="1"/>
</dbReference>
<gene>
    <name evidence="13" type="ORF">SMC7_02210</name>
</gene>
<evidence type="ECO:0000256" key="7">
    <source>
        <dbReference type="ARBA" id="ARBA00023134"/>
    </source>
</evidence>
<keyword evidence="4" id="KW-0547">Nucleotide-binding</keyword>
<keyword evidence="9" id="KW-0687">Ribonucleoprotein</keyword>
<feature type="domain" description="SRP54-type proteins GTP-binding" evidence="12">
    <location>
        <begin position="267"/>
        <end position="280"/>
    </location>
</feature>
<dbReference type="GO" id="GO:0048500">
    <property type="term" value="C:signal recognition particle"/>
    <property type="evidence" value="ECO:0007669"/>
    <property type="project" value="InterPro"/>
</dbReference>
<evidence type="ECO:0000256" key="8">
    <source>
        <dbReference type="ARBA" id="ARBA00023135"/>
    </source>
</evidence>
<dbReference type="InterPro" id="IPR022941">
    <property type="entry name" value="SRP54"/>
</dbReference>
<dbReference type="EC" id="3.6.5.4" evidence="10"/>